<evidence type="ECO:0000259" key="18">
    <source>
        <dbReference type="PROSITE" id="PS51192"/>
    </source>
</evidence>
<evidence type="ECO:0000256" key="7">
    <source>
        <dbReference type="ARBA" id="ARBA00022723"/>
    </source>
</evidence>
<dbReference type="Pfam" id="PF21090">
    <property type="entry name" value="P-loop_SecA"/>
    <property type="match status" value="1"/>
</dbReference>
<comment type="cofactor">
    <cofactor evidence="1">
        <name>Zn(2+)</name>
        <dbReference type="ChEBI" id="CHEBI:29105"/>
    </cofactor>
</comment>
<evidence type="ECO:0000256" key="2">
    <source>
        <dbReference type="ARBA" id="ARBA00007650"/>
    </source>
</evidence>
<feature type="domain" description="Helicase C-terminal" evidence="19">
    <location>
        <begin position="424"/>
        <end position="620"/>
    </location>
</feature>
<feature type="compositionally biased region" description="Pro residues" evidence="17">
    <location>
        <begin position="830"/>
        <end position="839"/>
    </location>
</feature>
<evidence type="ECO:0000256" key="4">
    <source>
        <dbReference type="ARBA" id="ARBA00022475"/>
    </source>
</evidence>
<evidence type="ECO:0000256" key="14">
    <source>
        <dbReference type="ARBA" id="ARBA00023136"/>
    </source>
</evidence>
<dbReference type="InterPro" id="IPR020937">
    <property type="entry name" value="SecA_CS"/>
</dbReference>
<keyword evidence="13 15" id="KW-0811">Translocation</keyword>
<dbReference type="Pfam" id="PF01043">
    <property type="entry name" value="SecA_PP_bind"/>
    <property type="match status" value="1"/>
</dbReference>
<dbReference type="NCBIfam" id="NF009538">
    <property type="entry name" value="PRK12904.1"/>
    <property type="match status" value="1"/>
</dbReference>
<dbReference type="InterPro" id="IPR011115">
    <property type="entry name" value="SecA_DEAD"/>
</dbReference>
<evidence type="ECO:0000259" key="20">
    <source>
        <dbReference type="PROSITE" id="PS51196"/>
    </source>
</evidence>
<keyword evidence="4 15" id="KW-1003">Cell membrane</keyword>
<dbReference type="InterPro" id="IPR001650">
    <property type="entry name" value="Helicase_C-like"/>
</dbReference>
<keyword evidence="8 15" id="KW-0547">Nucleotide-binding</keyword>
<dbReference type="AlphaFoldDB" id="A0A4R6WWY2"/>
<dbReference type="Pfam" id="PF07516">
    <property type="entry name" value="SecA_SW"/>
    <property type="match status" value="1"/>
</dbReference>
<proteinExistence type="inferred from homology"/>
<dbReference type="FunFam" id="1.10.3060.10:FF:000003">
    <property type="entry name" value="Protein translocase subunit SecA"/>
    <property type="match status" value="1"/>
</dbReference>
<dbReference type="Pfam" id="PF02810">
    <property type="entry name" value="SEC-C"/>
    <property type="match status" value="1"/>
</dbReference>
<comment type="caution">
    <text evidence="21">The sequence shown here is derived from an EMBL/GenBank/DDBJ whole genome shotgun (WGS) entry which is preliminary data.</text>
</comment>
<comment type="catalytic activity">
    <reaction evidence="15">
        <text>ATP + H2O + cellular proteinSide 1 = ADP + phosphate + cellular proteinSide 2.</text>
        <dbReference type="EC" id="7.4.2.8"/>
    </reaction>
</comment>
<evidence type="ECO:0000256" key="1">
    <source>
        <dbReference type="ARBA" id="ARBA00001947"/>
    </source>
</evidence>
<dbReference type="GO" id="GO:0005886">
    <property type="term" value="C:plasma membrane"/>
    <property type="evidence" value="ECO:0007669"/>
    <property type="project" value="UniProtKB-SubCell"/>
</dbReference>
<dbReference type="PROSITE" id="PS01312">
    <property type="entry name" value="SECA"/>
    <property type="match status" value="1"/>
</dbReference>
<dbReference type="GO" id="GO:0065002">
    <property type="term" value="P:intracellular protein transmembrane transport"/>
    <property type="evidence" value="ECO:0007669"/>
    <property type="project" value="UniProtKB-UniRule"/>
</dbReference>
<dbReference type="EC" id="7.4.2.8" evidence="15"/>
<comment type="subunit">
    <text evidence="15">Monomer and homodimer. Part of the essential Sec protein translocation apparatus which comprises SecA, SecYEG and auxiliary proteins SecDF-YajC and YidC.</text>
</comment>
<accession>A0A4R6WWY2</accession>
<keyword evidence="3 15" id="KW-0813">Transport</keyword>
<dbReference type="Proteomes" id="UP000295783">
    <property type="component" value="Unassembled WGS sequence"/>
</dbReference>
<sequence>MFAALARRVFGSANDRFIKSLDRTVAQVNALEQQVAPLTDAELRGRTDWLRERLKKGESLTDILPDAFATVREAAKRALGQRHFDVQVKGGIVLHQGKIAEMKTGEGKTLVATLATYLNALEGKGVHVITVNDYLARRDSTWMGQVYRFLGLSVGAIVHGLNDVERRAAYACDVTYGTNNEFGFDYLRDNMKHRVEDMVQRPFNFAIVDEVDSILIDEARTPLIISGPTEDNSDLYARVDTLIPHLVEADFEKDEKSRHVTLTDAGNEHIEQLLKGAGMLKGGSLYDAANISLVHHVNQALRAHKLFTRDVDYIVKDDKVVIIDEFTGRMMEGRRYSEGLHQALEAKEKVKIQNENQTLASITFQNYFRMYPKLAGMTGTAMTEAPEFSDIYGLDVIEIPTNVPVKRIDHHDEVYRSAKEKYQAIVELVEECRNRQQPVLVGTVSIEKSELLSGVLKQKNIPHQVLNARFHEQEAFIIADAGVPGAVTIATNMAGRGTDIQLGGNIKMRIERELGDMAEGPERERRIAEITADVEAKKKVALEAGGLFVIATERHESRRIDNQLRGRSGRQGDPGASRFFLSLEDDLMRIFGSERMDTMLKRLGLKEGEAIVHPWINKALEKAQQKVEARNFEIRKNLLKFDNVMNDQRKVIYEQRKELMAATDLKEEVIGMRHQVIADLIARYIPEKAFAEQWDVKGLHEEVLRIFGLDLPFADWAKEEGIADEAISERLTEAVDRKMAEKAANAGPELMRAIEKSLVLQILDQNWKEHLLNMDHLRQAVSLRAYAQRDPLNEYKREAFEMFETMLDRLREQTTTMLSYIEIRQQSEIPAPPPAPAAPPVGSADNAPAAWASTPRNADCPCGSGKKYKHCHGRLTA</sequence>
<comment type="subcellular location">
    <subcellularLocation>
        <location evidence="15">Cell membrane</location>
        <topology evidence="15">Peripheral membrane protein</topology>
        <orientation evidence="15">Cytoplasmic side</orientation>
    </subcellularLocation>
    <subcellularLocation>
        <location evidence="15">Cytoplasm</location>
    </subcellularLocation>
    <text evidence="15">Distribution is 50-50.</text>
</comment>
<dbReference type="SUPFAM" id="SSF81886">
    <property type="entry name" value="Helical scaffold and wing domains of SecA"/>
    <property type="match status" value="1"/>
</dbReference>
<dbReference type="Gene3D" id="3.40.50.300">
    <property type="entry name" value="P-loop containing nucleotide triphosphate hydrolases"/>
    <property type="match status" value="2"/>
</dbReference>
<evidence type="ECO:0000313" key="21">
    <source>
        <dbReference type="EMBL" id="TDQ84197.1"/>
    </source>
</evidence>
<dbReference type="SMART" id="SM00958">
    <property type="entry name" value="SecA_PP_bind"/>
    <property type="match status" value="1"/>
</dbReference>
<keyword evidence="14 15" id="KW-0472">Membrane</keyword>
<evidence type="ECO:0000256" key="3">
    <source>
        <dbReference type="ARBA" id="ARBA00022448"/>
    </source>
</evidence>
<comment type="function">
    <text evidence="15">Part of the Sec protein translocase complex. Interacts with the SecYEG preprotein conducting channel. Has a central role in coupling the hydrolysis of ATP to the transfer of proteins into and across the cell membrane, serving both as a receptor for the preprotein-SecB complex and as an ATP-driven molecular motor driving the stepwise translocation of polypeptide chains across the membrane.</text>
</comment>
<dbReference type="GO" id="GO:0046872">
    <property type="term" value="F:metal ion binding"/>
    <property type="evidence" value="ECO:0007669"/>
    <property type="project" value="UniProtKB-KW"/>
</dbReference>
<dbReference type="InterPro" id="IPR014001">
    <property type="entry name" value="Helicase_ATP-bd"/>
</dbReference>
<evidence type="ECO:0000259" key="19">
    <source>
        <dbReference type="PROSITE" id="PS51194"/>
    </source>
</evidence>
<keyword evidence="22" id="KW-1185">Reference proteome</keyword>
<dbReference type="OrthoDB" id="9805579at2"/>
<dbReference type="SUPFAM" id="SSF81767">
    <property type="entry name" value="Pre-protein crosslinking domain of SecA"/>
    <property type="match status" value="1"/>
</dbReference>
<comment type="similarity">
    <text evidence="2 15 16">Belongs to the SecA family.</text>
</comment>
<evidence type="ECO:0000256" key="8">
    <source>
        <dbReference type="ARBA" id="ARBA00022741"/>
    </source>
</evidence>
<evidence type="ECO:0000256" key="9">
    <source>
        <dbReference type="ARBA" id="ARBA00022833"/>
    </source>
</evidence>
<feature type="binding site" evidence="15">
    <location>
        <position position="499"/>
    </location>
    <ligand>
        <name>ATP</name>
        <dbReference type="ChEBI" id="CHEBI:30616"/>
    </ligand>
</feature>
<dbReference type="PANTHER" id="PTHR30612:SF0">
    <property type="entry name" value="CHLOROPLAST PROTEIN-TRANSPORTING ATPASE"/>
    <property type="match status" value="1"/>
</dbReference>
<dbReference type="InterPro" id="IPR011130">
    <property type="entry name" value="SecA_preprotein_X-link_dom"/>
</dbReference>
<keyword evidence="11 15" id="KW-0653">Protein transport</keyword>
<dbReference type="GO" id="GO:0008564">
    <property type="term" value="F:protein-exporting ATPase activity"/>
    <property type="evidence" value="ECO:0007669"/>
    <property type="project" value="UniProtKB-EC"/>
</dbReference>
<dbReference type="FunFam" id="3.40.50.300:FF:001790">
    <property type="entry name" value="Protein translocase subunit SecA"/>
    <property type="match status" value="1"/>
</dbReference>
<evidence type="ECO:0000256" key="5">
    <source>
        <dbReference type="ARBA" id="ARBA00022490"/>
    </source>
</evidence>
<dbReference type="InterPro" id="IPR027417">
    <property type="entry name" value="P-loop_NTPase"/>
</dbReference>
<evidence type="ECO:0000256" key="12">
    <source>
        <dbReference type="ARBA" id="ARBA00022967"/>
    </source>
</evidence>
<organism evidence="21 22">
    <name type="scientific">Dongia mobilis</name>
    <dbReference type="NCBI Taxonomy" id="578943"/>
    <lineage>
        <taxon>Bacteria</taxon>
        <taxon>Pseudomonadati</taxon>
        <taxon>Pseudomonadota</taxon>
        <taxon>Alphaproteobacteria</taxon>
        <taxon>Rhodospirillales</taxon>
        <taxon>Dongiaceae</taxon>
        <taxon>Dongia</taxon>
    </lineage>
</organism>
<dbReference type="Pfam" id="PF07517">
    <property type="entry name" value="SecA_DEAD"/>
    <property type="match status" value="1"/>
</dbReference>
<evidence type="ECO:0000256" key="16">
    <source>
        <dbReference type="RuleBase" id="RU003874"/>
    </source>
</evidence>
<dbReference type="GO" id="GO:0043952">
    <property type="term" value="P:protein transport by the Sec complex"/>
    <property type="evidence" value="ECO:0007669"/>
    <property type="project" value="TreeGrafter"/>
</dbReference>
<dbReference type="InterPro" id="IPR000185">
    <property type="entry name" value="SecA"/>
</dbReference>
<gene>
    <name evidence="15" type="primary">secA</name>
    <name evidence="21" type="ORF">A8950_0745</name>
</gene>
<protein>
    <recommendedName>
        <fullName evidence="15 16">Protein translocase subunit SecA</fullName>
        <ecNumber evidence="15">7.4.2.8</ecNumber>
    </recommendedName>
</protein>
<dbReference type="GO" id="GO:0005829">
    <property type="term" value="C:cytosol"/>
    <property type="evidence" value="ECO:0007669"/>
    <property type="project" value="TreeGrafter"/>
</dbReference>
<dbReference type="CDD" id="cd18803">
    <property type="entry name" value="SF2_C_secA"/>
    <property type="match status" value="1"/>
</dbReference>
<keyword evidence="9" id="KW-0862">Zinc</keyword>
<feature type="domain" description="Helicase ATP-binding" evidence="18">
    <location>
        <begin position="89"/>
        <end position="247"/>
    </location>
</feature>
<dbReference type="SUPFAM" id="SSF52540">
    <property type="entry name" value="P-loop containing nucleoside triphosphate hydrolases"/>
    <property type="match status" value="2"/>
</dbReference>
<feature type="binding site" evidence="15">
    <location>
        <position position="87"/>
    </location>
    <ligand>
        <name>ATP</name>
        <dbReference type="ChEBI" id="CHEBI:30616"/>
    </ligand>
</feature>
<evidence type="ECO:0000256" key="11">
    <source>
        <dbReference type="ARBA" id="ARBA00022927"/>
    </source>
</evidence>
<evidence type="ECO:0000256" key="15">
    <source>
        <dbReference type="HAMAP-Rule" id="MF_01382"/>
    </source>
</evidence>
<feature type="domain" description="SecA family profile" evidence="20">
    <location>
        <begin position="3"/>
        <end position="612"/>
    </location>
</feature>
<dbReference type="SMART" id="SM00957">
    <property type="entry name" value="SecA_DEAD"/>
    <property type="match status" value="1"/>
</dbReference>
<dbReference type="InterPro" id="IPR036266">
    <property type="entry name" value="SecA_Wing/Scaffold_sf"/>
</dbReference>
<dbReference type="InterPro" id="IPR014018">
    <property type="entry name" value="SecA_motor_DEAD"/>
</dbReference>
<dbReference type="NCBIfam" id="TIGR00963">
    <property type="entry name" value="secA"/>
    <property type="match status" value="1"/>
</dbReference>
<dbReference type="RefSeq" id="WP_133612240.1">
    <property type="nucleotide sequence ID" value="NZ_SNYW01000006.1"/>
</dbReference>
<feature type="region of interest" description="Disordered" evidence="17">
    <location>
        <begin position="829"/>
        <end position="867"/>
    </location>
</feature>
<keyword evidence="12 15" id="KW-1278">Translocase</keyword>
<evidence type="ECO:0000256" key="17">
    <source>
        <dbReference type="SAM" id="MobiDB-lite"/>
    </source>
</evidence>
<evidence type="ECO:0000256" key="10">
    <source>
        <dbReference type="ARBA" id="ARBA00022840"/>
    </source>
</evidence>
<dbReference type="FunFam" id="3.90.1440.10:FF:000001">
    <property type="entry name" value="Preprotein translocase subunit SecA"/>
    <property type="match status" value="1"/>
</dbReference>
<feature type="binding site" evidence="15">
    <location>
        <begin position="105"/>
        <end position="109"/>
    </location>
    <ligand>
        <name>ATP</name>
        <dbReference type="ChEBI" id="CHEBI:30616"/>
    </ligand>
</feature>
<dbReference type="PRINTS" id="PR00906">
    <property type="entry name" value="SECA"/>
</dbReference>
<dbReference type="InterPro" id="IPR036670">
    <property type="entry name" value="SecA_X-link_sf"/>
</dbReference>
<keyword evidence="5 15" id="KW-0963">Cytoplasm</keyword>
<dbReference type="Gene3D" id="1.10.3060.10">
    <property type="entry name" value="Helical scaffold and wing domains of SecA"/>
    <property type="match status" value="1"/>
</dbReference>
<dbReference type="PANTHER" id="PTHR30612">
    <property type="entry name" value="SECA INNER MEMBRANE COMPONENT OF SEC PROTEIN SECRETION SYSTEM"/>
    <property type="match status" value="1"/>
</dbReference>
<dbReference type="PROSITE" id="PS51194">
    <property type="entry name" value="HELICASE_CTER"/>
    <property type="match status" value="1"/>
</dbReference>
<name>A0A4R6WWY2_9PROT</name>
<dbReference type="EMBL" id="SNYW01000006">
    <property type="protein sequence ID" value="TDQ84197.1"/>
    <property type="molecule type" value="Genomic_DNA"/>
</dbReference>
<evidence type="ECO:0000256" key="13">
    <source>
        <dbReference type="ARBA" id="ARBA00023010"/>
    </source>
</evidence>
<dbReference type="GO" id="GO:0031522">
    <property type="term" value="C:cell envelope Sec protein transport complex"/>
    <property type="evidence" value="ECO:0007669"/>
    <property type="project" value="TreeGrafter"/>
</dbReference>
<keyword evidence="10 15" id="KW-0067">ATP-binding</keyword>
<evidence type="ECO:0000313" key="22">
    <source>
        <dbReference type="Proteomes" id="UP000295783"/>
    </source>
</evidence>
<dbReference type="CDD" id="cd17928">
    <property type="entry name" value="DEXDc_SecA"/>
    <property type="match status" value="1"/>
</dbReference>
<dbReference type="GO" id="GO:0006605">
    <property type="term" value="P:protein targeting"/>
    <property type="evidence" value="ECO:0007669"/>
    <property type="project" value="UniProtKB-UniRule"/>
</dbReference>
<evidence type="ECO:0000256" key="6">
    <source>
        <dbReference type="ARBA" id="ARBA00022519"/>
    </source>
</evidence>
<dbReference type="PROSITE" id="PS51196">
    <property type="entry name" value="SECA_MOTOR_DEAD"/>
    <property type="match status" value="1"/>
</dbReference>
<dbReference type="Gene3D" id="3.90.1440.10">
    <property type="entry name" value="SecA, preprotein cross-linking domain"/>
    <property type="match status" value="1"/>
</dbReference>
<dbReference type="PROSITE" id="PS51192">
    <property type="entry name" value="HELICASE_ATP_BIND_1"/>
    <property type="match status" value="1"/>
</dbReference>
<dbReference type="InterPro" id="IPR004027">
    <property type="entry name" value="SEC_C_motif"/>
</dbReference>
<keyword evidence="6" id="KW-0997">Cell inner membrane</keyword>
<dbReference type="InterPro" id="IPR011116">
    <property type="entry name" value="SecA_Wing/Scaffold"/>
</dbReference>
<keyword evidence="7" id="KW-0479">Metal-binding</keyword>
<dbReference type="FunFam" id="3.40.50.300:FF:000334">
    <property type="entry name" value="Protein translocase subunit SecA"/>
    <property type="match status" value="1"/>
</dbReference>
<dbReference type="GO" id="GO:0017038">
    <property type="term" value="P:protein import"/>
    <property type="evidence" value="ECO:0007669"/>
    <property type="project" value="InterPro"/>
</dbReference>
<reference evidence="21 22" key="1">
    <citation type="submission" date="2019-03" db="EMBL/GenBank/DDBJ databases">
        <title>Genomic Encyclopedia of Type Strains, Phase III (KMG-III): the genomes of soil and plant-associated and newly described type strains.</title>
        <authorList>
            <person name="Whitman W."/>
        </authorList>
    </citation>
    <scope>NUCLEOTIDE SEQUENCE [LARGE SCALE GENOMIC DNA]</scope>
    <source>
        <strain evidence="21 22">CGMCC 1.7660</strain>
    </source>
</reference>
<dbReference type="GO" id="GO:0005524">
    <property type="term" value="F:ATP binding"/>
    <property type="evidence" value="ECO:0007669"/>
    <property type="project" value="UniProtKB-UniRule"/>
</dbReference>
<dbReference type="HAMAP" id="MF_01382">
    <property type="entry name" value="SecA"/>
    <property type="match status" value="1"/>
</dbReference>
<dbReference type="InterPro" id="IPR044722">
    <property type="entry name" value="SecA_SF2_C"/>
</dbReference>